<keyword evidence="10" id="KW-1185">Reference proteome</keyword>
<dbReference type="InterPro" id="IPR006626">
    <property type="entry name" value="PbH1"/>
</dbReference>
<dbReference type="InterPro" id="IPR012334">
    <property type="entry name" value="Pectin_lyas_fold"/>
</dbReference>
<dbReference type="SMART" id="SM01225">
    <property type="entry name" value="G8"/>
    <property type="match status" value="1"/>
</dbReference>
<dbReference type="InterPro" id="IPR002909">
    <property type="entry name" value="IPT_dom"/>
</dbReference>
<evidence type="ECO:0000256" key="4">
    <source>
        <dbReference type="ARBA" id="ARBA00022729"/>
    </source>
</evidence>
<evidence type="ECO:0000256" key="7">
    <source>
        <dbReference type="ARBA" id="ARBA00023273"/>
    </source>
</evidence>
<dbReference type="Proteomes" id="UP000694428">
    <property type="component" value="Unplaced"/>
</dbReference>
<dbReference type="Gene3D" id="2.60.40.10">
    <property type="entry name" value="Immunoglobulins"/>
    <property type="match status" value="3"/>
</dbReference>
<dbReference type="Pfam" id="PF01833">
    <property type="entry name" value="TIG"/>
    <property type="match status" value="4"/>
</dbReference>
<dbReference type="PANTHER" id="PTHR46769">
    <property type="entry name" value="POLYCYSTIC KIDNEY AND HEPATIC DISEASE 1 (AUTOSOMAL RECESSIVE)-LIKE 1"/>
    <property type="match status" value="1"/>
</dbReference>
<evidence type="ECO:0000313" key="10">
    <source>
        <dbReference type="Proteomes" id="UP000694428"/>
    </source>
</evidence>
<dbReference type="GO" id="GO:0042995">
    <property type="term" value="C:cell projection"/>
    <property type="evidence" value="ECO:0007669"/>
    <property type="project" value="UniProtKB-SubCell"/>
</dbReference>
<sequence length="2572" mass="280914">MVLFGSQPCPVLEDTRSSTRIECKVPSRGAEGAAVHVTLVSGYQSTTVTNLFQYDPSLNPAVVSLSRNRSGLAGGQELQIGISSFAIYRGSDIKVQIGGMWAQIQAQMDSGLNVTLPALAAGWYNVSVIISGVALASNRCVNPLIHYISEVFSIEPCCGSFLGGTLLTISGLGFSQNRSLVSVSINEQTCLVTHLAEETIWCLTPPAANLSNEVSQDVPVRVHILISNSSLQNVPVAKSITFNYQRALTPLVTTVELEILESSLLLSIQGVNITGSVAKLGDSECELELQHGNESAMFYECSLPLSNLEPGVYPVRVIQRQLGYSHVTARLQTITVTPRVTSVFPSQGSICGGVLLTISGIALRSRRDVGQVSLDGNYSCELQSSDNNTIKCVVLPGTHLLPYQRWAEVSWALNVTVTVNGISSVCLGDCTLHLHEQSTPLVDAVTWETNGTYTDVTIKGQRLAWPGDSPVVHVNDQAVCKVTFWNETSIRCWMDCISPGEHNISISNRRSGRACFRSTSSVLTTTPQVHQFYPQNFSTNGGGLLTFAGAALKGKSRTSVLIGQQPCLILSVTCVAIQCTVPPGNGTRALRLTVDGISYDIGKISYSEESTPTFLSLVVTGLLLTINVSQVTEMDTIHVFVGGSACRGVTIAHSELQCSPPLLPAGEYPVLGLDVPRGWASSSLTFLSQLMVTAVRCNWGGLNGGVVHLHGTGFSPGQTLVTICGSPCEMLGNATTTSLSCLAPRLHASLAFLCSLTHSSADCQEDRSTIIKCDVQVMVGSYRQQGPRSYLYLCGESQAQQQQGDTGPSQSHIAGLIASPKVERDEVLIYNSSCNITMETEAEMECEGANQPITAKITEIWKNWGQNTQLRNGHSELVSPGLTYRQPRAGDCSCIWMVGVNIVPAICQLQVLFVPLLSFPRYSHNVGEERVNGQSLPLTAVVALLSRRVVVQGNVTKERISHFLLGCLLGGSRCLYKRSERRLGSRDLGAVIIVEAFQGATSQLQVEGVQFRHMGQAFRQHRSALTVADSYIRGCCVLDSFGQGLCLTGISNLTVDSNKFVVIFFTIVCVSLQGNTVCAAGYGYFFHLSPEGPSKMPLLSFSENTAHSCTRRGLLVYPEYLPDSPNGPVQFNSFTVWSSQDGVQIFSSSNLQLQHFRIYACTDFGIDIIESLGNTVVANSVLIGRIGQKVSTACMSAGLKTPKRFQLFVSNTAFRNFDMSTCTAIRTCSGCYQGQGGFTVRVEHLTFTNSPFQVSFPFPHAAILEDLDGSLTGEEGSRILPSTDILVASCATSANFSRALGGSVCSKDLVFHRMSLHLEAPEIPYNLTVTDSRNKTTTVNYVPDTLSNPHGWMCLLLDKETYTLTFDNPLVSKQLQYSVTFSNFAAGNYLLVEHKDLPAQLEVVVSCGKRTGQPLQSLPSYGYHRSCDWYLDSTLRKLTYLGKYDGRAQSFQLKSLSCANSQIIMVTIWESALVWAKALPGTWPLLHFHTYIPNHFLLCFSDRTILVDTDLPPLRGLYILGTLEFPTNSSNVLSAACIVVVGGTLNVGSFQHPLEMDSKLLILLRASEGIYCDHLEEINVRPGSIGVYGKVQIYSSYPGKSWTHLGASVAPGNERILVEDEVDWRPEGDIVISSSSFEAHQAELVTLKEVGGHSITLHERLLHRHIGHPHDIEDGRRIPLSAEVGLLTRNIQIKSDVPCTGKILVGHFTDSSGSEFEGVLQLLNIEFLNFGPPRLSAVEFRNVTQQSSVVSSSIHGSCGVGIKAVTSNGIWLHDNVVFNTVGPGIDLEGKNHSLIRNLVILSRQPHGLLNWVAGIKVNLVTGVSLCGNVVAGSERIGFHIRGQECLLDVDYCSENVAHSNLHGIHLYRGDGFQTCTRITGFLSYKNYDYGMMFHLGSSVIIDNVVLVDNSVGLMPVIHCRDAKQCYTGKRLLELRNSTIVATSSTFDCIRDRIKPQAADLTSRDRPPYYPQRGRAGILWPKFTTVASQRPDSPWHKVVRCPKVLGLVKLKDVTFTGFTESCHSEDRDVCIMSDTDHLGIMPLITAERSRMLRVNEKFKFHFHAASVQTSEDDTFPEKSCEGSRKALVKDLDGNLLDLEPPVSVFPKSEFEWTRFFLQSGIYRDDSKCIFKPSEQGYFCKQSDYALVILENLDTSMVNQELFPVVAVTGSFMDTFSDGASDASCRSAQHPSALFSVLPTTKLTTVCFPDLTPLIFRLYLLSGQNSTRLPLAIFYNEPLSLHVFTEGKYISPTPSSFSRNEGAGANYFSFEDNLLYVLLHEKEPVEIVTGLSLHVAFTVTETTGEEGEANIMHRLADFLQVGHDQVRVVHRVPGGESMLQVISDNASKRKYHCPNMMFCTTFRSRSGSQKLGRGAVNTRVLQPSDAAGPSKVLIFEFGDPPGHQRNEFQRSLTIDSLKSLARAIINAHQTGDLQTVLGLPVSTHTNDSMISKSRHLLSCRASASSLDLSPDGGRFGSLILGLLLTHGRRVDTLGPPSEPWVVSAHLKGSSEAVLKGLTEVQVIGGCASFSNLAVSSSGTNWNLVFTVTSPPGKIHFRHRRKKHWREGQKYFQQD</sequence>
<evidence type="ECO:0000256" key="3">
    <source>
        <dbReference type="ARBA" id="ARBA00022692"/>
    </source>
</evidence>
<evidence type="ECO:0000256" key="6">
    <source>
        <dbReference type="ARBA" id="ARBA00023136"/>
    </source>
</evidence>
<dbReference type="PROSITE" id="PS51484">
    <property type="entry name" value="G8"/>
    <property type="match status" value="1"/>
</dbReference>
<keyword evidence="5" id="KW-1133">Transmembrane helix</keyword>
<dbReference type="SMART" id="SM00710">
    <property type="entry name" value="PbH1"/>
    <property type="match status" value="4"/>
</dbReference>
<keyword evidence="4" id="KW-0732">Signal</keyword>
<dbReference type="SMART" id="SM00429">
    <property type="entry name" value="IPT"/>
    <property type="match status" value="3"/>
</dbReference>
<reference evidence="9" key="2">
    <citation type="submission" date="2025-09" db="UniProtKB">
        <authorList>
            <consortium name="Ensembl"/>
        </authorList>
    </citation>
    <scope>IDENTIFICATION</scope>
</reference>
<dbReference type="Ensembl" id="ENSPSTT00000025756.1">
    <property type="protein sequence ID" value="ENSPSTP00000024476.1"/>
    <property type="gene ID" value="ENSPSTG00000018057.1"/>
</dbReference>
<dbReference type="InterPro" id="IPR013783">
    <property type="entry name" value="Ig-like_fold"/>
</dbReference>
<evidence type="ECO:0000256" key="1">
    <source>
        <dbReference type="ARBA" id="ARBA00004167"/>
    </source>
</evidence>
<keyword evidence="3" id="KW-0812">Transmembrane</keyword>
<keyword evidence="7" id="KW-0966">Cell projection</keyword>
<dbReference type="InterPro" id="IPR014756">
    <property type="entry name" value="Ig_E-set"/>
</dbReference>
<evidence type="ECO:0000313" key="9">
    <source>
        <dbReference type="Ensembl" id="ENSPSTP00000024476.1"/>
    </source>
</evidence>
<comment type="subcellular location">
    <subcellularLocation>
        <location evidence="2">Cell projection</location>
    </subcellularLocation>
    <subcellularLocation>
        <location evidence="1">Membrane</location>
        <topology evidence="1">Single-pass membrane protein</topology>
    </subcellularLocation>
</comment>
<proteinExistence type="predicted"/>
<dbReference type="PANTHER" id="PTHR46769:SF1">
    <property type="entry name" value="FIBROCYSTIN"/>
    <property type="match status" value="1"/>
</dbReference>
<dbReference type="InterPro" id="IPR052387">
    <property type="entry name" value="Fibrocystin"/>
</dbReference>
<dbReference type="SUPFAM" id="SSF51126">
    <property type="entry name" value="Pectin lyase-like"/>
    <property type="match status" value="2"/>
</dbReference>
<dbReference type="CDD" id="cd00603">
    <property type="entry name" value="IPT_PCSR"/>
    <property type="match status" value="3"/>
</dbReference>
<feature type="domain" description="G8" evidence="8">
    <location>
        <begin position="1481"/>
        <end position="1607"/>
    </location>
</feature>
<evidence type="ECO:0000256" key="5">
    <source>
        <dbReference type="ARBA" id="ARBA00022989"/>
    </source>
</evidence>
<keyword evidence="6" id="KW-0472">Membrane</keyword>
<dbReference type="InterPro" id="IPR019316">
    <property type="entry name" value="G8_domain"/>
</dbReference>
<dbReference type="InterPro" id="IPR011050">
    <property type="entry name" value="Pectin_lyase_fold/virulence"/>
</dbReference>
<reference evidence="9" key="1">
    <citation type="submission" date="2025-08" db="UniProtKB">
        <authorList>
            <consortium name="Ensembl"/>
        </authorList>
    </citation>
    <scope>IDENTIFICATION</scope>
</reference>
<protein>
    <submittedName>
        <fullName evidence="9">PKHD1 ciliary IPT domain containing fibrocystin/polyductin</fullName>
    </submittedName>
</protein>
<evidence type="ECO:0000259" key="8">
    <source>
        <dbReference type="PROSITE" id="PS51484"/>
    </source>
</evidence>
<dbReference type="SUPFAM" id="SSF81296">
    <property type="entry name" value="E set domains"/>
    <property type="match status" value="6"/>
</dbReference>
<dbReference type="GO" id="GO:0016020">
    <property type="term" value="C:membrane"/>
    <property type="evidence" value="ECO:0007669"/>
    <property type="project" value="UniProtKB-SubCell"/>
</dbReference>
<accession>A0A8C9G301</accession>
<evidence type="ECO:0000256" key="2">
    <source>
        <dbReference type="ARBA" id="ARBA00004316"/>
    </source>
</evidence>
<dbReference type="Gene3D" id="2.160.20.10">
    <property type="entry name" value="Single-stranded right-handed beta-helix, Pectin lyase-like"/>
    <property type="match status" value="2"/>
</dbReference>
<dbReference type="Pfam" id="PF10162">
    <property type="entry name" value="G8"/>
    <property type="match status" value="1"/>
</dbReference>
<organism evidence="9 10">
    <name type="scientific">Pavo cristatus</name>
    <name type="common">Indian peafowl</name>
    <name type="synonym">Blue peafowl</name>
    <dbReference type="NCBI Taxonomy" id="9049"/>
    <lineage>
        <taxon>Eukaryota</taxon>
        <taxon>Metazoa</taxon>
        <taxon>Chordata</taxon>
        <taxon>Craniata</taxon>
        <taxon>Vertebrata</taxon>
        <taxon>Euteleostomi</taxon>
        <taxon>Archelosauria</taxon>
        <taxon>Archosauria</taxon>
        <taxon>Dinosauria</taxon>
        <taxon>Saurischia</taxon>
        <taxon>Theropoda</taxon>
        <taxon>Coelurosauria</taxon>
        <taxon>Aves</taxon>
        <taxon>Neognathae</taxon>
        <taxon>Galloanserae</taxon>
        <taxon>Galliformes</taxon>
        <taxon>Phasianidae</taxon>
        <taxon>Phasianinae</taxon>
        <taxon>Pavo</taxon>
    </lineage>
</organism>
<name>A0A8C9G301_PAVCR</name>